<sequence length="91" mass="11054">MMRTVLNEEDDDFRTGMAVWKFLKGLYVELTTRLRRDNLQERLKKYYAIREKAEQYILAVIASGGRRRQFTCMRTWHTIIYLFKFFVTGTF</sequence>
<name>A0AAE0FGB7_9CHLO</name>
<evidence type="ECO:0000313" key="1">
    <source>
        <dbReference type="EMBL" id="KAK3259064.1"/>
    </source>
</evidence>
<dbReference type="AlphaFoldDB" id="A0AAE0FGB7"/>
<dbReference type="EMBL" id="LGRX02019021">
    <property type="protein sequence ID" value="KAK3259064.1"/>
    <property type="molecule type" value="Genomic_DNA"/>
</dbReference>
<proteinExistence type="predicted"/>
<reference evidence="1 2" key="1">
    <citation type="journal article" date="2015" name="Genome Biol. Evol.">
        <title>Comparative Genomics of a Bacterivorous Green Alga Reveals Evolutionary Causalities and Consequences of Phago-Mixotrophic Mode of Nutrition.</title>
        <authorList>
            <person name="Burns J.A."/>
            <person name="Paasch A."/>
            <person name="Narechania A."/>
            <person name="Kim E."/>
        </authorList>
    </citation>
    <scope>NUCLEOTIDE SEQUENCE [LARGE SCALE GENOMIC DNA]</scope>
    <source>
        <strain evidence="1 2">PLY_AMNH</strain>
    </source>
</reference>
<dbReference type="Proteomes" id="UP001190700">
    <property type="component" value="Unassembled WGS sequence"/>
</dbReference>
<organism evidence="1 2">
    <name type="scientific">Cymbomonas tetramitiformis</name>
    <dbReference type="NCBI Taxonomy" id="36881"/>
    <lineage>
        <taxon>Eukaryota</taxon>
        <taxon>Viridiplantae</taxon>
        <taxon>Chlorophyta</taxon>
        <taxon>Pyramimonadophyceae</taxon>
        <taxon>Pyramimonadales</taxon>
        <taxon>Pyramimonadaceae</taxon>
        <taxon>Cymbomonas</taxon>
    </lineage>
</organism>
<protein>
    <submittedName>
        <fullName evidence="1">Uncharacterized protein</fullName>
    </submittedName>
</protein>
<keyword evidence="2" id="KW-1185">Reference proteome</keyword>
<evidence type="ECO:0000313" key="2">
    <source>
        <dbReference type="Proteomes" id="UP001190700"/>
    </source>
</evidence>
<accession>A0AAE0FGB7</accession>
<comment type="caution">
    <text evidence="1">The sequence shown here is derived from an EMBL/GenBank/DDBJ whole genome shotgun (WGS) entry which is preliminary data.</text>
</comment>
<gene>
    <name evidence="1" type="ORF">CYMTET_31925</name>
</gene>